<evidence type="ECO:0000313" key="1">
    <source>
        <dbReference type="EMBL" id="CAI9155410.1"/>
    </source>
</evidence>
<dbReference type="EMBL" id="OX459948">
    <property type="protein sequence ID" value="CAI9155410.1"/>
    <property type="molecule type" value="Genomic_DNA"/>
</dbReference>
<dbReference type="Proteomes" id="UP001176941">
    <property type="component" value="Chromosome 12"/>
</dbReference>
<sequence>MVADSKDEEPEVFFIRDSLVQLTDQWGDLAGALFRSARTYLWHWRWQHAAWAVVSGDRNRELEHLRP</sequence>
<gene>
    <name evidence="1" type="ORF">MRATA1EN1_LOCUS4372</name>
</gene>
<accession>A0ABN8Y1C7</accession>
<proteinExistence type="predicted"/>
<keyword evidence="2" id="KW-1185">Reference proteome</keyword>
<evidence type="ECO:0000313" key="2">
    <source>
        <dbReference type="Proteomes" id="UP001176941"/>
    </source>
</evidence>
<protein>
    <submittedName>
        <fullName evidence="1">Uncharacterized protein</fullName>
    </submittedName>
</protein>
<organism evidence="1 2">
    <name type="scientific">Rangifer tarandus platyrhynchus</name>
    <name type="common">Svalbard reindeer</name>
    <dbReference type="NCBI Taxonomy" id="3082113"/>
    <lineage>
        <taxon>Eukaryota</taxon>
        <taxon>Metazoa</taxon>
        <taxon>Chordata</taxon>
        <taxon>Craniata</taxon>
        <taxon>Vertebrata</taxon>
        <taxon>Euteleostomi</taxon>
        <taxon>Mammalia</taxon>
        <taxon>Eutheria</taxon>
        <taxon>Laurasiatheria</taxon>
        <taxon>Artiodactyla</taxon>
        <taxon>Ruminantia</taxon>
        <taxon>Pecora</taxon>
        <taxon>Cervidae</taxon>
        <taxon>Odocoileinae</taxon>
        <taxon>Rangifer</taxon>
    </lineage>
</organism>
<name>A0ABN8Y1C7_RANTA</name>
<reference evidence="1" key="1">
    <citation type="submission" date="2023-04" db="EMBL/GenBank/DDBJ databases">
        <authorList>
            <consortium name="ELIXIR-Norway"/>
        </authorList>
    </citation>
    <scope>NUCLEOTIDE SEQUENCE [LARGE SCALE GENOMIC DNA]</scope>
</reference>